<dbReference type="InterPro" id="IPR001307">
    <property type="entry name" value="Thiosulphate_STrfase_CS"/>
</dbReference>
<evidence type="ECO:0000313" key="3">
    <source>
        <dbReference type="EMBL" id="HJE51174.1"/>
    </source>
</evidence>
<dbReference type="SMART" id="SM00450">
    <property type="entry name" value="RHOD"/>
    <property type="match status" value="1"/>
</dbReference>
<dbReference type="Pfam" id="PF00581">
    <property type="entry name" value="Rhodanese"/>
    <property type="match status" value="1"/>
</dbReference>
<evidence type="ECO:0000313" key="4">
    <source>
        <dbReference type="Proteomes" id="UP000712713"/>
    </source>
</evidence>
<dbReference type="PANTHER" id="PTHR43031:SF16">
    <property type="entry name" value="OXIDOREDUCTASE"/>
    <property type="match status" value="1"/>
</dbReference>
<reference evidence="3" key="2">
    <citation type="submission" date="2021-09" db="EMBL/GenBank/DDBJ databases">
        <authorList>
            <person name="Gilroy R."/>
        </authorList>
    </citation>
    <scope>NUCLEOTIDE SEQUENCE</scope>
    <source>
        <strain evidence="3">ChiGjej3B3-7470</strain>
    </source>
</reference>
<gene>
    <name evidence="3" type="ORF">K8V15_04235</name>
</gene>
<dbReference type="AlphaFoldDB" id="A0A921EP61"/>
<dbReference type="Proteomes" id="UP000712713">
    <property type="component" value="Unassembled WGS sequence"/>
</dbReference>
<dbReference type="CDD" id="cd00158">
    <property type="entry name" value="RHOD"/>
    <property type="match status" value="1"/>
</dbReference>
<organism evidence="3 4">
    <name type="scientific">Tessaracoccus flavescens</name>
    <dbReference type="NCBI Taxonomy" id="399497"/>
    <lineage>
        <taxon>Bacteria</taxon>
        <taxon>Bacillati</taxon>
        <taxon>Actinomycetota</taxon>
        <taxon>Actinomycetes</taxon>
        <taxon>Propionibacteriales</taxon>
        <taxon>Propionibacteriaceae</taxon>
        <taxon>Tessaracoccus</taxon>
    </lineage>
</organism>
<sequence length="136" mass="14136">MTTLNRRSLLSLLAVGGLAVAGCSDDSPAGASRDLDAEQFKARAEEASAVLLDVRTPEEFAAGHIPGAININVEGDFASGIASLDKSAPYAVYCRSGNRSAAAMKLMDEAGFEETFHLVGGIGAWERAGFDVESQG</sequence>
<dbReference type="InterPro" id="IPR006311">
    <property type="entry name" value="TAT_signal"/>
</dbReference>
<dbReference type="Gene3D" id="3.40.250.10">
    <property type="entry name" value="Rhodanese-like domain"/>
    <property type="match status" value="1"/>
</dbReference>
<dbReference type="EMBL" id="DYZF01000100">
    <property type="protein sequence ID" value="HJE51174.1"/>
    <property type="molecule type" value="Genomic_DNA"/>
</dbReference>
<dbReference type="InterPro" id="IPR050229">
    <property type="entry name" value="GlpE_sulfurtransferase"/>
</dbReference>
<dbReference type="PANTHER" id="PTHR43031">
    <property type="entry name" value="FAD-DEPENDENT OXIDOREDUCTASE"/>
    <property type="match status" value="1"/>
</dbReference>
<feature type="domain" description="Rhodanese" evidence="2">
    <location>
        <begin position="45"/>
        <end position="134"/>
    </location>
</feature>
<evidence type="ECO:0000256" key="1">
    <source>
        <dbReference type="SAM" id="SignalP"/>
    </source>
</evidence>
<dbReference type="PROSITE" id="PS50206">
    <property type="entry name" value="RHODANESE_3"/>
    <property type="match status" value="1"/>
</dbReference>
<dbReference type="InterPro" id="IPR036873">
    <property type="entry name" value="Rhodanese-like_dom_sf"/>
</dbReference>
<dbReference type="PROSITE" id="PS51318">
    <property type="entry name" value="TAT"/>
    <property type="match status" value="1"/>
</dbReference>
<feature type="chain" id="PRO_5039087888" evidence="1">
    <location>
        <begin position="22"/>
        <end position="136"/>
    </location>
</feature>
<reference evidence="3" key="1">
    <citation type="journal article" date="2021" name="PeerJ">
        <title>Extensive microbial diversity within the chicken gut microbiome revealed by metagenomics and culture.</title>
        <authorList>
            <person name="Gilroy R."/>
            <person name="Ravi A."/>
            <person name="Getino M."/>
            <person name="Pursley I."/>
            <person name="Horton D.L."/>
            <person name="Alikhan N.F."/>
            <person name="Baker D."/>
            <person name="Gharbi K."/>
            <person name="Hall N."/>
            <person name="Watson M."/>
            <person name="Adriaenssens E.M."/>
            <person name="Foster-Nyarko E."/>
            <person name="Jarju S."/>
            <person name="Secka A."/>
            <person name="Antonio M."/>
            <person name="Oren A."/>
            <person name="Chaudhuri R.R."/>
            <person name="La Ragione R."/>
            <person name="Hildebrand F."/>
            <person name="Pallen M.J."/>
        </authorList>
    </citation>
    <scope>NUCLEOTIDE SEQUENCE</scope>
    <source>
        <strain evidence="3">ChiGjej3B3-7470</strain>
    </source>
</reference>
<comment type="caution">
    <text evidence="3">The sequence shown here is derived from an EMBL/GenBank/DDBJ whole genome shotgun (WGS) entry which is preliminary data.</text>
</comment>
<dbReference type="PROSITE" id="PS00380">
    <property type="entry name" value="RHODANESE_1"/>
    <property type="match status" value="1"/>
</dbReference>
<proteinExistence type="predicted"/>
<name>A0A921EP61_9ACTN</name>
<dbReference type="SUPFAM" id="SSF52821">
    <property type="entry name" value="Rhodanese/Cell cycle control phosphatase"/>
    <property type="match status" value="1"/>
</dbReference>
<keyword evidence="1" id="KW-0732">Signal</keyword>
<feature type="signal peptide" evidence="1">
    <location>
        <begin position="1"/>
        <end position="21"/>
    </location>
</feature>
<dbReference type="InterPro" id="IPR001763">
    <property type="entry name" value="Rhodanese-like_dom"/>
</dbReference>
<protein>
    <submittedName>
        <fullName evidence="3">Rhodanese-like domain-containing protein</fullName>
    </submittedName>
</protein>
<dbReference type="PROSITE" id="PS51257">
    <property type="entry name" value="PROKAR_LIPOPROTEIN"/>
    <property type="match status" value="1"/>
</dbReference>
<dbReference type="GO" id="GO:0004792">
    <property type="term" value="F:thiosulfate-cyanide sulfurtransferase activity"/>
    <property type="evidence" value="ECO:0007669"/>
    <property type="project" value="InterPro"/>
</dbReference>
<accession>A0A921EP61</accession>
<evidence type="ECO:0000259" key="2">
    <source>
        <dbReference type="PROSITE" id="PS50206"/>
    </source>
</evidence>